<dbReference type="Pfam" id="PF13565">
    <property type="entry name" value="HTH_32"/>
    <property type="match status" value="1"/>
</dbReference>
<dbReference type="EMBL" id="JOKH01000001">
    <property type="protein sequence ID" value="KEQ19657.1"/>
    <property type="molecule type" value="Genomic_DNA"/>
</dbReference>
<sequence length="146" mass="16443">MPARYRIFLSPAEQQQLKDIILQNNIAKHKRIHAQVILALDENGPKLTELQVSQTSGVTTKTVQRTRKRCVLEGLEVAVNSKRNGIARPRKLQGVQQAQLVALTCSEPPEGCSRWTLKLLADRMIELNYVDTISSQTIGRELKKTN</sequence>
<proteinExistence type="predicted"/>
<evidence type="ECO:0000313" key="1">
    <source>
        <dbReference type="EMBL" id="KEQ19657.1"/>
    </source>
</evidence>
<reference evidence="1 2" key="1">
    <citation type="submission" date="2014-06" db="EMBL/GenBank/DDBJ databases">
        <title>Whole Genome Sequences of Three Symbiotic Endozoicomonas Bacteria.</title>
        <authorList>
            <person name="Neave M.J."/>
            <person name="Apprill A."/>
            <person name="Voolstra C.R."/>
        </authorList>
    </citation>
    <scope>NUCLEOTIDE SEQUENCE [LARGE SCALE GENOMIC DNA]</scope>
    <source>
        <strain evidence="1 2">DSM 25634</strain>
    </source>
</reference>
<dbReference type="eggNOG" id="COG3415">
    <property type="taxonomic scope" value="Bacteria"/>
</dbReference>
<evidence type="ECO:0000313" key="2">
    <source>
        <dbReference type="Proteomes" id="UP000028073"/>
    </source>
</evidence>
<gene>
    <name evidence="1" type="ORF">GZ78_07145</name>
</gene>
<comment type="caution">
    <text evidence="1">The sequence shown here is derived from an EMBL/GenBank/DDBJ whole genome shotgun (WGS) entry which is preliminary data.</text>
</comment>
<dbReference type="Proteomes" id="UP000028073">
    <property type="component" value="Unassembled WGS sequence"/>
</dbReference>
<keyword evidence="2" id="KW-1185">Reference proteome</keyword>
<accession>A0A081NMI4</accession>
<organism evidence="1 2">
    <name type="scientific">Endozoicomonas numazuensis</name>
    <dbReference type="NCBI Taxonomy" id="1137799"/>
    <lineage>
        <taxon>Bacteria</taxon>
        <taxon>Pseudomonadati</taxon>
        <taxon>Pseudomonadota</taxon>
        <taxon>Gammaproteobacteria</taxon>
        <taxon>Oceanospirillales</taxon>
        <taxon>Endozoicomonadaceae</taxon>
        <taxon>Endozoicomonas</taxon>
    </lineage>
</organism>
<dbReference type="SUPFAM" id="SSF46689">
    <property type="entry name" value="Homeodomain-like"/>
    <property type="match status" value="1"/>
</dbReference>
<name>A0A081NMI4_9GAMM</name>
<dbReference type="AlphaFoldDB" id="A0A081NMI4"/>
<dbReference type="InterPro" id="IPR009057">
    <property type="entry name" value="Homeodomain-like_sf"/>
</dbReference>
<protein>
    <recommendedName>
        <fullName evidence="3">Transposase</fullName>
    </recommendedName>
</protein>
<evidence type="ECO:0008006" key="3">
    <source>
        <dbReference type="Google" id="ProtNLM"/>
    </source>
</evidence>